<keyword evidence="2 3" id="KW-0808">Transferase</keyword>
<reference evidence="5" key="2">
    <citation type="submission" date="2023-06" db="EMBL/GenBank/DDBJ databases">
        <authorList>
            <person name="Ma L."/>
            <person name="Liu K.-W."/>
            <person name="Li Z."/>
            <person name="Hsiao Y.-Y."/>
            <person name="Qi Y."/>
            <person name="Fu T."/>
            <person name="Tang G."/>
            <person name="Zhang D."/>
            <person name="Sun W.-H."/>
            <person name="Liu D.-K."/>
            <person name="Li Y."/>
            <person name="Chen G.-Z."/>
            <person name="Liu X.-D."/>
            <person name="Liao X.-Y."/>
            <person name="Jiang Y.-T."/>
            <person name="Yu X."/>
            <person name="Hao Y."/>
            <person name="Huang J."/>
            <person name="Zhao X.-W."/>
            <person name="Ke S."/>
            <person name="Chen Y.-Y."/>
            <person name="Wu W.-L."/>
            <person name="Hsu J.-L."/>
            <person name="Lin Y.-F."/>
            <person name="Huang M.-D."/>
            <person name="Li C.-Y."/>
            <person name="Huang L."/>
            <person name="Wang Z.-W."/>
            <person name="Zhao X."/>
            <person name="Zhong W.-Y."/>
            <person name="Peng D.-H."/>
            <person name="Ahmad S."/>
            <person name="Lan S."/>
            <person name="Zhang J.-S."/>
            <person name="Tsai W.-C."/>
            <person name="Van De Peer Y."/>
            <person name="Liu Z.-J."/>
        </authorList>
    </citation>
    <scope>NUCLEOTIDE SEQUENCE</scope>
    <source>
        <strain evidence="5">CP</strain>
        <tissue evidence="5">Leaves</tissue>
    </source>
</reference>
<gene>
    <name evidence="5" type="primary">SOT15</name>
    <name evidence="5" type="ORF">QJS10_CPB15g01619</name>
</gene>
<dbReference type="Pfam" id="PF00685">
    <property type="entry name" value="Sulfotransfer_1"/>
    <property type="match status" value="1"/>
</dbReference>
<proteinExistence type="inferred from homology"/>
<keyword evidence="6" id="KW-1185">Reference proteome</keyword>
<sequence length="320" mass="36320">MITNKKYMEIIPTLPKNQGWGNGKTLYQYQGSWHLDKAIEGTIAVQDRFVPCPTDIVLATVPKSGTTWLKALAFAIFNRANTDPNFIKSTFTKTNPQACIPFLEIQLFSNHRITDINIDINRLPPPRLLATHIPFSSFPQSNCKLIYLCRDPKDSFVSAWHFFNGLGAKDGHKPVALEDVFELFCSGVSPGGPIWDHALGYWRESLRRPERVLFLKYEELKENTEKQVRRIASFMGCPFGLEEEEGGVVEEIVKVCSFNSLSCLEVNRSGTTEVAGFDIENRTFLRRGEVGDWKNYLSVEMAERIDRVTEEKLRGSGLSF</sequence>
<dbReference type="PANTHER" id="PTHR11783">
    <property type="entry name" value="SULFOTRANSFERASE SULT"/>
    <property type="match status" value="1"/>
</dbReference>
<dbReference type="Proteomes" id="UP001180020">
    <property type="component" value="Unassembled WGS sequence"/>
</dbReference>
<reference evidence="5" key="1">
    <citation type="journal article" date="2023" name="Nat. Commun.">
        <title>Diploid and tetraploid genomes of Acorus and the evolution of monocots.</title>
        <authorList>
            <person name="Ma L."/>
            <person name="Liu K.W."/>
            <person name="Li Z."/>
            <person name="Hsiao Y.Y."/>
            <person name="Qi Y."/>
            <person name="Fu T."/>
            <person name="Tang G.D."/>
            <person name="Zhang D."/>
            <person name="Sun W.H."/>
            <person name="Liu D.K."/>
            <person name="Li Y."/>
            <person name="Chen G.Z."/>
            <person name="Liu X.D."/>
            <person name="Liao X.Y."/>
            <person name="Jiang Y.T."/>
            <person name="Yu X."/>
            <person name="Hao Y."/>
            <person name="Huang J."/>
            <person name="Zhao X.W."/>
            <person name="Ke S."/>
            <person name="Chen Y.Y."/>
            <person name="Wu W.L."/>
            <person name="Hsu J.L."/>
            <person name="Lin Y.F."/>
            <person name="Huang M.D."/>
            <person name="Li C.Y."/>
            <person name="Huang L."/>
            <person name="Wang Z.W."/>
            <person name="Zhao X."/>
            <person name="Zhong W.Y."/>
            <person name="Peng D.H."/>
            <person name="Ahmad S."/>
            <person name="Lan S."/>
            <person name="Zhang J.S."/>
            <person name="Tsai W.C."/>
            <person name="Van de Peer Y."/>
            <person name="Liu Z.J."/>
        </authorList>
    </citation>
    <scope>NUCLEOTIDE SEQUENCE</scope>
    <source>
        <strain evidence="5">CP</strain>
    </source>
</reference>
<evidence type="ECO:0000259" key="4">
    <source>
        <dbReference type="Pfam" id="PF00685"/>
    </source>
</evidence>
<dbReference type="GO" id="GO:0008146">
    <property type="term" value="F:sulfotransferase activity"/>
    <property type="evidence" value="ECO:0007669"/>
    <property type="project" value="InterPro"/>
</dbReference>
<dbReference type="InterPro" id="IPR027417">
    <property type="entry name" value="P-loop_NTPase"/>
</dbReference>
<protein>
    <recommendedName>
        <fullName evidence="3">Sulfotransferase</fullName>
        <ecNumber evidence="3">2.8.2.-</ecNumber>
    </recommendedName>
</protein>
<dbReference type="EC" id="2.8.2.-" evidence="3"/>
<organism evidence="5 6">
    <name type="scientific">Acorus calamus</name>
    <name type="common">Sweet flag</name>
    <dbReference type="NCBI Taxonomy" id="4465"/>
    <lineage>
        <taxon>Eukaryota</taxon>
        <taxon>Viridiplantae</taxon>
        <taxon>Streptophyta</taxon>
        <taxon>Embryophyta</taxon>
        <taxon>Tracheophyta</taxon>
        <taxon>Spermatophyta</taxon>
        <taxon>Magnoliopsida</taxon>
        <taxon>Liliopsida</taxon>
        <taxon>Acoraceae</taxon>
        <taxon>Acorus</taxon>
    </lineage>
</organism>
<dbReference type="SUPFAM" id="SSF52540">
    <property type="entry name" value="P-loop containing nucleoside triphosphate hydrolases"/>
    <property type="match status" value="1"/>
</dbReference>
<dbReference type="InterPro" id="IPR000863">
    <property type="entry name" value="Sulfotransferase_dom"/>
</dbReference>
<dbReference type="AlphaFoldDB" id="A0AAV9D6A5"/>
<evidence type="ECO:0000256" key="3">
    <source>
        <dbReference type="RuleBase" id="RU361155"/>
    </source>
</evidence>
<dbReference type="Gene3D" id="3.40.50.300">
    <property type="entry name" value="P-loop containing nucleotide triphosphate hydrolases"/>
    <property type="match status" value="1"/>
</dbReference>
<evidence type="ECO:0000313" key="5">
    <source>
        <dbReference type="EMBL" id="KAK1296387.1"/>
    </source>
</evidence>
<accession>A0AAV9D6A5</accession>
<comment type="similarity">
    <text evidence="1 3">Belongs to the sulfotransferase 1 family.</text>
</comment>
<dbReference type="EMBL" id="JAUJYO010000015">
    <property type="protein sequence ID" value="KAK1296387.1"/>
    <property type="molecule type" value="Genomic_DNA"/>
</dbReference>
<evidence type="ECO:0000313" key="6">
    <source>
        <dbReference type="Proteomes" id="UP001180020"/>
    </source>
</evidence>
<evidence type="ECO:0000256" key="1">
    <source>
        <dbReference type="ARBA" id="ARBA00005771"/>
    </source>
</evidence>
<name>A0AAV9D6A5_ACOCL</name>
<comment type="caution">
    <text evidence="5">The sequence shown here is derived from an EMBL/GenBank/DDBJ whole genome shotgun (WGS) entry which is preliminary data.</text>
</comment>
<feature type="domain" description="Sulfotransferase" evidence="4">
    <location>
        <begin position="53"/>
        <end position="317"/>
    </location>
</feature>
<evidence type="ECO:0000256" key="2">
    <source>
        <dbReference type="ARBA" id="ARBA00022679"/>
    </source>
</evidence>